<reference evidence="4" key="1">
    <citation type="submission" date="2018-05" db="EMBL/GenBank/DDBJ databases">
        <authorList>
            <person name="Lanie J.A."/>
            <person name="Ng W.-L."/>
            <person name="Kazmierczak K.M."/>
            <person name="Andrzejewski T.M."/>
            <person name="Davidsen T.M."/>
            <person name="Wayne K.J."/>
            <person name="Tettelin H."/>
            <person name="Glass J.I."/>
            <person name="Rusch D."/>
            <person name="Podicherti R."/>
            <person name="Tsui H.-C.T."/>
            <person name="Winkler M.E."/>
        </authorList>
    </citation>
    <scope>NUCLEOTIDE SEQUENCE</scope>
</reference>
<dbReference type="InterPro" id="IPR002509">
    <property type="entry name" value="NODB_dom"/>
</dbReference>
<dbReference type="InterPro" id="IPR011330">
    <property type="entry name" value="Glyco_hydro/deAcase_b/a-brl"/>
</dbReference>
<dbReference type="PANTHER" id="PTHR34216">
    <property type="match status" value="1"/>
</dbReference>
<proteinExistence type="predicted"/>
<evidence type="ECO:0000256" key="2">
    <source>
        <dbReference type="ARBA" id="ARBA00022729"/>
    </source>
</evidence>
<evidence type="ECO:0000313" key="4">
    <source>
        <dbReference type="EMBL" id="SVD09302.1"/>
    </source>
</evidence>
<dbReference type="PROSITE" id="PS51677">
    <property type="entry name" value="NODB"/>
    <property type="match status" value="1"/>
</dbReference>
<dbReference type="SUPFAM" id="SSF88713">
    <property type="entry name" value="Glycoside hydrolase/deacetylase"/>
    <property type="match status" value="1"/>
</dbReference>
<organism evidence="4">
    <name type="scientific">marine metagenome</name>
    <dbReference type="NCBI Taxonomy" id="408172"/>
    <lineage>
        <taxon>unclassified sequences</taxon>
        <taxon>metagenomes</taxon>
        <taxon>ecological metagenomes</taxon>
    </lineage>
</organism>
<dbReference type="GO" id="GO:0005975">
    <property type="term" value="P:carbohydrate metabolic process"/>
    <property type="evidence" value="ECO:0007669"/>
    <property type="project" value="InterPro"/>
</dbReference>
<accession>A0A382SIA9</accession>
<sequence length="214" mass="25281">MKQFLKRTFYSAAGMPLVNHLGRPWRGRACVLCYHRVLPEEQFEADKSPNSNLIMPTSKFAEQMSYLAENYEVVSMDDLVGHLKGDSKEFVVAVTFDDGYKDNLTHALPILEQYNIPATIYITTRFPEGDTWMWWNEIWDYLDKNDALEVNDLNEGRTIRTRRQKIKCFNKLFDWILNLSYEKQKKYVETITKSVARKQYSNLCLNWEEIKILD</sequence>
<keyword evidence="2" id="KW-0732">Signal</keyword>
<feature type="domain" description="NodB homology" evidence="3">
    <location>
        <begin position="90"/>
        <end position="214"/>
    </location>
</feature>
<name>A0A382SIA9_9ZZZZ</name>
<evidence type="ECO:0000259" key="3">
    <source>
        <dbReference type="PROSITE" id="PS51677"/>
    </source>
</evidence>
<evidence type="ECO:0000256" key="1">
    <source>
        <dbReference type="ARBA" id="ARBA00004613"/>
    </source>
</evidence>
<dbReference type="GO" id="GO:0016810">
    <property type="term" value="F:hydrolase activity, acting on carbon-nitrogen (but not peptide) bonds"/>
    <property type="evidence" value="ECO:0007669"/>
    <property type="project" value="InterPro"/>
</dbReference>
<comment type="subcellular location">
    <subcellularLocation>
        <location evidence="1">Secreted</location>
    </subcellularLocation>
</comment>
<dbReference type="Gene3D" id="3.20.20.370">
    <property type="entry name" value="Glycoside hydrolase/deacetylase"/>
    <property type="match status" value="1"/>
</dbReference>
<dbReference type="PANTHER" id="PTHR34216:SF3">
    <property type="entry name" value="POLY-BETA-1,6-N-ACETYL-D-GLUCOSAMINE N-DEACETYLASE"/>
    <property type="match status" value="1"/>
</dbReference>
<protein>
    <recommendedName>
        <fullName evidence="3">NodB homology domain-containing protein</fullName>
    </recommendedName>
</protein>
<dbReference type="GO" id="GO:0005576">
    <property type="term" value="C:extracellular region"/>
    <property type="evidence" value="ECO:0007669"/>
    <property type="project" value="UniProtKB-SubCell"/>
</dbReference>
<gene>
    <name evidence="4" type="ORF">METZ01_LOCUS362156</name>
</gene>
<feature type="non-terminal residue" evidence="4">
    <location>
        <position position="214"/>
    </location>
</feature>
<dbReference type="AlphaFoldDB" id="A0A382SIA9"/>
<dbReference type="Pfam" id="PF01522">
    <property type="entry name" value="Polysacc_deac_1"/>
    <property type="match status" value="1"/>
</dbReference>
<dbReference type="EMBL" id="UINC01129119">
    <property type="protein sequence ID" value="SVD09302.1"/>
    <property type="molecule type" value="Genomic_DNA"/>
</dbReference>
<dbReference type="InterPro" id="IPR051398">
    <property type="entry name" value="Polysacch_Deacetylase"/>
</dbReference>